<keyword evidence="3" id="KW-0813">Transport</keyword>
<dbReference type="GO" id="GO:0005886">
    <property type="term" value="C:plasma membrane"/>
    <property type="evidence" value="ECO:0007669"/>
    <property type="project" value="UniProtKB-SubCell"/>
</dbReference>
<evidence type="ECO:0000256" key="6">
    <source>
        <dbReference type="ARBA" id="ARBA00022847"/>
    </source>
</evidence>
<feature type="transmembrane region" description="Helical" evidence="11">
    <location>
        <begin position="115"/>
        <end position="133"/>
    </location>
</feature>
<organism evidence="12 13">
    <name type="scientific">Thermocrispum agreste</name>
    <dbReference type="NCBI Taxonomy" id="37925"/>
    <lineage>
        <taxon>Bacteria</taxon>
        <taxon>Bacillati</taxon>
        <taxon>Actinomycetota</taxon>
        <taxon>Actinomycetes</taxon>
        <taxon>Pseudonocardiales</taxon>
        <taxon>Pseudonocardiaceae</taxon>
        <taxon>Thermocrispum</taxon>
    </lineage>
</organism>
<feature type="transmembrane region" description="Helical" evidence="11">
    <location>
        <begin position="389"/>
        <end position="420"/>
    </location>
</feature>
<dbReference type="GO" id="GO:0015293">
    <property type="term" value="F:symporter activity"/>
    <property type="evidence" value="ECO:0007669"/>
    <property type="project" value="UniProtKB-KW"/>
</dbReference>
<keyword evidence="6" id="KW-0769">Symport</keyword>
<feature type="transmembrane region" description="Helical" evidence="11">
    <location>
        <begin position="440"/>
        <end position="459"/>
    </location>
</feature>
<feature type="transmembrane region" description="Helical" evidence="11">
    <location>
        <begin position="75"/>
        <end position="94"/>
    </location>
</feature>
<evidence type="ECO:0000256" key="4">
    <source>
        <dbReference type="ARBA" id="ARBA00022475"/>
    </source>
</evidence>
<dbReference type="InterPro" id="IPR038377">
    <property type="entry name" value="Na/Glc_symporter_sf"/>
</dbReference>
<reference evidence="12 13" key="1">
    <citation type="journal article" date="2021" name="BMC Genomics">
        <title>Genome-resolved metagenome and metatranscriptome analyses of thermophilic composting reveal key bacterial players and their metabolic interactions.</title>
        <authorList>
            <person name="Braga L.P.P."/>
            <person name="Pereira R.V."/>
            <person name="Martins L.F."/>
            <person name="Moura L.M.S."/>
            <person name="Sanchez F.B."/>
            <person name="Patane J.S.L."/>
            <person name="da Silva A.M."/>
            <person name="Setubal J.C."/>
        </authorList>
    </citation>
    <scope>NUCLEOTIDE SEQUENCE [LARGE SCALE GENOMIC DNA]</scope>
    <source>
        <strain evidence="12">ZC4RG45</strain>
    </source>
</reference>
<evidence type="ECO:0000313" key="13">
    <source>
        <dbReference type="Proteomes" id="UP000249324"/>
    </source>
</evidence>
<protein>
    <submittedName>
        <fullName evidence="12">Cation acetate symporter</fullName>
    </submittedName>
</protein>
<evidence type="ECO:0000256" key="5">
    <source>
        <dbReference type="ARBA" id="ARBA00022692"/>
    </source>
</evidence>
<keyword evidence="8 11" id="KW-0472">Membrane</keyword>
<dbReference type="PANTHER" id="PTHR48086">
    <property type="entry name" value="SODIUM/PROLINE SYMPORTER-RELATED"/>
    <property type="match status" value="1"/>
</dbReference>
<dbReference type="Pfam" id="PF00474">
    <property type="entry name" value="SSF"/>
    <property type="match status" value="2"/>
</dbReference>
<keyword evidence="5 11" id="KW-0812">Transmembrane</keyword>
<feature type="transmembrane region" description="Helical" evidence="11">
    <location>
        <begin position="493"/>
        <end position="514"/>
    </location>
</feature>
<feature type="transmembrane region" description="Helical" evidence="11">
    <location>
        <begin position="345"/>
        <end position="369"/>
    </location>
</feature>
<accession>A0ABD6F9I5</accession>
<feature type="region of interest" description="Disordered" evidence="10">
    <location>
        <begin position="572"/>
        <end position="598"/>
    </location>
</feature>
<keyword evidence="4" id="KW-1003">Cell membrane</keyword>
<dbReference type="InterPro" id="IPR050277">
    <property type="entry name" value="Sodium:Solute_Symporter"/>
</dbReference>
<feature type="compositionally biased region" description="Basic residues" evidence="10">
    <location>
        <begin position="589"/>
        <end position="598"/>
    </location>
</feature>
<dbReference type="EMBL" id="QGUI02000002">
    <property type="protein sequence ID" value="MFO7190690.1"/>
    <property type="molecule type" value="Genomic_DNA"/>
</dbReference>
<evidence type="ECO:0000256" key="10">
    <source>
        <dbReference type="SAM" id="MobiDB-lite"/>
    </source>
</evidence>
<proteinExistence type="inferred from homology"/>
<feature type="transmembrane region" description="Helical" evidence="11">
    <location>
        <begin position="183"/>
        <end position="202"/>
    </location>
</feature>
<evidence type="ECO:0000313" key="12">
    <source>
        <dbReference type="EMBL" id="MFO7190690.1"/>
    </source>
</evidence>
<dbReference type="InterPro" id="IPR001734">
    <property type="entry name" value="Na/solute_symporter"/>
</dbReference>
<dbReference type="Gene3D" id="1.20.1730.10">
    <property type="entry name" value="Sodium/glucose cotransporter"/>
    <property type="match status" value="1"/>
</dbReference>
<dbReference type="PROSITE" id="PS50283">
    <property type="entry name" value="NA_SOLUT_SYMP_3"/>
    <property type="match status" value="1"/>
</dbReference>
<dbReference type="Proteomes" id="UP000249324">
    <property type="component" value="Unassembled WGS sequence"/>
</dbReference>
<evidence type="ECO:0000256" key="1">
    <source>
        <dbReference type="ARBA" id="ARBA00004651"/>
    </source>
</evidence>
<evidence type="ECO:0000256" key="11">
    <source>
        <dbReference type="SAM" id="Phobius"/>
    </source>
</evidence>
<comment type="caution">
    <text evidence="12">The sequence shown here is derived from an EMBL/GenBank/DDBJ whole genome shotgun (WGS) entry which is preliminary data.</text>
</comment>
<evidence type="ECO:0000256" key="7">
    <source>
        <dbReference type="ARBA" id="ARBA00022989"/>
    </source>
</evidence>
<evidence type="ECO:0000256" key="2">
    <source>
        <dbReference type="ARBA" id="ARBA00006434"/>
    </source>
</evidence>
<feature type="transmembrane region" description="Helical" evidence="11">
    <location>
        <begin position="526"/>
        <end position="544"/>
    </location>
</feature>
<feature type="compositionally biased region" description="Basic and acidic residues" evidence="10">
    <location>
        <begin position="572"/>
        <end position="586"/>
    </location>
</feature>
<evidence type="ECO:0000256" key="9">
    <source>
        <dbReference type="RuleBase" id="RU362091"/>
    </source>
</evidence>
<feature type="transmembrane region" description="Helical" evidence="11">
    <location>
        <begin position="47"/>
        <end position="69"/>
    </location>
</feature>
<dbReference type="PANTHER" id="PTHR48086:SF6">
    <property type="entry name" value="CATION_ACETATE SYMPORTER ACTP"/>
    <property type="match status" value="1"/>
</dbReference>
<feature type="transmembrane region" description="Helical" evidence="11">
    <location>
        <begin position="465"/>
        <end position="486"/>
    </location>
</feature>
<feature type="transmembrane region" description="Helical" evidence="11">
    <location>
        <begin position="311"/>
        <end position="333"/>
    </location>
</feature>
<comment type="subcellular location">
    <subcellularLocation>
        <location evidence="1">Cell membrane</location>
        <topology evidence="1">Multi-pass membrane protein</topology>
    </subcellularLocation>
</comment>
<gene>
    <name evidence="12" type="ORF">DIU77_000380</name>
</gene>
<dbReference type="CDD" id="cd11480">
    <property type="entry name" value="SLC5sbd_u4"/>
    <property type="match status" value="1"/>
</dbReference>
<feature type="transmembrane region" description="Helical" evidence="11">
    <location>
        <begin position="153"/>
        <end position="171"/>
    </location>
</feature>
<keyword evidence="7 11" id="KW-1133">Transmembrane helix</keyword>
<evidence type="ECO:0000256" key="8">
    <source>
        <dbReference type="ARBA" id="ARBA00023136"/>
    </source>
</evidence>
<comment type="similarity">
    <text evidence="2 9">Belongs to the sodium:solute symporter (SSF) (TC 2.A.21) family.</text>
</comment>
<dbReference type="AlphaFoldDB" id="A0ABD6F9I5"/>
<sequence length="598" mass="62628">MTGLQIAAAVAVVVVAVVTYTLGRRSATRSGQDFDFARRTVRSRRNAAAMSGEYLCAALFIGITGVVLAEGADGLWYPIGFTAGFVALLIFVAAPLRRSGAYTMPDFIDARVPGAGMRGLASLVAALIGVLYLLPQLHGAELAARTLFGGPDWAGPVALTVLVLITVLGGGMRAITVTLAFQYWLKMFAIIAPTLVMLVVFIGSAPGGAPHGITSDDPPVFARDSTIRISEPVTLRVEAPTKFEAHGEIAGHPTDGPTTWSPQRGPLEVGADTTLTFEAGAPVPVLAGHPAGNADWLDPSGGDVWDLLGTYSLLLALVLGTMGLPHILVRYYTNPDGISARRTTLHVLLFVGIFAVFPIMLAVLSRLYVPRLLVTGETDTALLLLPSAMLGGGLAGQIVTAVLVAGIFSAVLAAASGLVFSVAGVISTGVLPERLRKQQLGAVLVAAAALAMALAAPRIDLAHTLSHAFALAASTFCPVLVLGIWWRGLKAKGAAAAMVIGAGLVLTAIGLEVAALQRGEEAPVLIQHPALVSVPVAFFVAIAVSKMSRRRVPADVDDLMLRMHAPDPLGFLRDRSFPRQTEERTRSGLTRHRRHGHG</sequence>
<evidence type="ECO:0000256" key="3">
    <source>
        <dbReference type="ARBA" id="ARBA00022448"/>
    </source>
</evidence>
<name>A0ABD6F9I5_9PSEU</name>
<feature type="transmembrane region" description="Helical" evidence="11">
    <location>
        <begin position="6"/>
        <end position="23"/>
    </location>
</feature>